<dbReference type="AlphaFoldDB" id="A0A6J8EAW7"/>
<name>A0A6J8EAW7_MYTCO</name>
<evidence type="ECO:0000313" key="3">
    <source>
        <dbReference type="Proteomes" id="UP000507470"/>
    </source>
</evidence>
<keyword evidence="1" id="KW-0472">Membrane</keyword>
<dbReference type="EMBL" id="CACVKT020008730">
    <property type="protein sequence ID" value="CAC5417186.1"/>
    <property type="molecule type" value="Genomic_DNA"/>
</dbReference>
<accession>A0A6J8EAW7</accession>
<reference evidence="2 3" key="1">
    <citation type="submission" date="2020-06" db="EMBL/GenBank/DDBJ databases">
        <authorList>
            <person name="Li R."/>
            <person name="Bekaert M."/>
        </authorList>
    </citation>
    <scope>NUCLEOTIDE SEQUENCE [LARGE SCALE GENOMIC DNA]</scope>
    <source>
        <strain evidence="3">wild</strain>
    </source>
</reference>
<proteinExistence type="predicted"/>
<keyword evidence="1" id="KW-0812">Transmembrane</keyword>
<keyword evidence="3" id="KW-1185">Reference proteome</keyword>
<gene>
    <name evidence="2" type="ORF">MCOR_49730</name>
</gene>
<evidence type="ECO:0000256" key="1">
    <source>
        <dbReference type="SAM" id="Phobius"/>
    </source>
</evidence>
<organism evidence="2 3">
    <name type="scientific">Mytilus coruscus</name>
    <name type="common">Sea mussel</name>
    <dbReference type="NCBI Taxonomy" id="42192"/>
    <lineage>
        <taxon>Eukaryota</taxon>
        <taxon>Metazoa</taxon>
        <taxon>Spiralia</taxon>
        <taxon>Lophotrochozoa</taxon>
        <taxon>Mollusca</taxon>
        <taxon>Bivalvia</taxon>
        <taxon>Autobranchia</taxon>
        <taxon>Pteriomorphia</taxon>
        <taxon>Mytilida</taxon>
        <taxon>Mytiloidea</taxon>
        <taxon>Mytilidae</taxon>
        <taxon>Mytilinae</taxon>
        <taxon>Mytilus</taxon>
    </lineage>
</organism>
<sequence length="153" mass="17112">MLFSPKKVDQCQNNSDSVTILHPVNLALIQSFFSSETCNSIMGDTTFTNPAVLSLPNLNFYNHSFSQFIAQDQQLHFSLKRIAQSTEKDKVIFKSLSESMLDGQISAIESWPDFNGIISLVALGLSIIMTVACVLLRKSSYKSLHQFQHLLLP</sequence>
<protein>
    <submittedName>
        <fullName evidence="2">Uncharacterized protein</fullName>
    </submittedName>
</protein>
<keyword evidence="1" id="KW-1133">Transmembrane helix</keyword>
<dbReference type="Proteomes" id="UP000507470">
    <property type="component" value="Unassembled WGS sequence"/>
</dbReference>
<feature type="transmembrane region" description="Helical" evidence="1">
    <location>
        <begin position="116"/>
        <end position="136"/>
    </location>
</feature>
<evidence type="ECO:0000313" key="2">
    <source>
        <dbReference type="EMBL" id="CAC5417186.1"/>
    </source>
</evidence>